<dbReference type="AlphaFoldDB" id="I0AIW4"/>
<organism evidence="1 2">
    <name type="scientific">Ignavibacterium album (strain DSM 19864 / JCM 16511 / NBRC 101810 / Mat9-16)</name>
    <dbReference type="NCBI Taxonomy" id="945713"/>
    <lineage>
        <taxon>Bacteria</taxon>
        <taxon>Pseudomonadati</taxon>
        <taxon>Ignavibacteriota</taxon>
        <taxon>Ignavibacteria</taxon>
        <taxon>Ignavibacteriales</taxon>
        <taxon>Ignavibacteriaceae</taxon>
        <taxon>Ignavibacterium</taxon>
    </lineage>
</organism>
<accession>I0AIW4</accession>
<gene>
    <name evidence="1" type="ordered locus">IALB_1210</name>
</gene>
<protein>
    <submittedName>
        <fullName evidence="1">Uncharacterized protein</fullName>
    </submittedName>
</protein>
<dbReference type="KEGG" id="ial:IALB_1210"/>
<reference evidence="1 2" key="1">
    <citation type="journal article" date="2012" name="Front. Microbiol.">
        <title>Complete genome of Ignavibacterium album, a metabolically versatile, flagellated, facultative anaerobe from the phylum Chlorobi.</title>
        <authorList>
            <person name="Liu Z."/>
            <person name="Frigaard N.-U."/>
            <person name="Vogl K."/>
            <person name="Iino T."/>
            <person name="Ohkuma M."/>
            <person name="Overmann J."/>
            <person name="Bryant D.A."/>
        </authorList>
    </citation>
    <scope>NUCLEOTIDE SEQUENCE [LARGE SCALE GENOMIC DNA]</scope>
    <source>
        <strain evidence="2">DSM 19864 / JCM 16511 / NBRC 101810 / Mat9-16</strain>
    </source>
</reference>
<name>I0AIW4_IGNAJ</name>
<evidence type="ECO:0000313" key="1">
    <source>
        <dbReference type="EMBL" id="AFH48921.1"/>
    </source>
</evidence>
<dbReference type="HOGENOM" id="CLU_2879838_0_0_10"/>
<dbReference type="EMBL" id="CP003418">
    <property type="protein sequence ID" value="AFH48921.1"/>
    <property type="molecule type" value="Genomic_DNA"/>
</dbReference>
<keyword evidence="2" id="KW-1185">Reference proteome</keyword>
<sequence length="63" mass="7186">MFLKIILKKIFGTFFSLKTSGGSSLDFEAKSQFLGFSGVIVYFFGRRFEDSALFSAQIRNFKN</sequence>
<dbReference type="Proteomes" id="UP000007394">
    <property type="component" value="Chromosome"/>
</dbReference>
<evidence type="ECO:0000313" key="2">
    <source>
        <dbReference type="Proteomes" id="UP000007394"/>
    </source>
</evidence>
<proteinExistence type="predicted"/>